<accession>A0A4Y7J7Z5</accession>
<sequence>MKDEISTFNKMDPSVSGRALECIHRDKEGRCLCKEEVARLEKRRRRKTKVAKNFVIEELVVFSNMAVLSYVDDDNVGKADISVFKVNKKKQQKLMTPAIKFMV</sequence>
<reference evidence="1 2" key="1">
    <citation type="journal article" date="2018" name="Science">
        <title>The opium poppy genome and morphinan production.</title>
        <authorList>
            <person name="Guo L."/>
            <person name="Winzer T."/>
            <person name="Yang X."/>
            <person name="Li Y."/>
            <person name="Ning Z."/>
            <person name="He Z."/>
            <person name="Teodor R."/>
            <person name="Lu Y."/>
            <person name="Bowser T.A."/>
            <person name="Graham I.A."/>
            <person name="Ye K."/>
        </authorList>
    </citation>
    <scope>NUCLEOTIDE SEQUENCE [LARGE SCALE GENOMIC DNA]</scope>
    <source>
        <strain evidence="2">cv. HN1</strain>
        <tissue evidence="1">Leaves</tissue>
    </source>
</reference>
<protein>
    <submittedName>
        <fullName evidence="1">Uncharacterized protein</fullName>
    </submittedName>
</protein>
<dbReference type="Proteomes" id="UP000316621">
    <property type="component" value="Chromosome 4"/>
</dbReference>
<dbReference type="EMBL" id="CM010718">
    <property type="protein sequence ID" value="RZC57254.1"/>
    <property type="molecule type" value="Genomic_DNA"/>
</dbReference>
<dbReference type="AlphaFoldDB" id="A0A4Y7J7Z5"/>
<proteinExistence type="predicted"/>
<dbReference type="Gramene" id="RZC57254">
    <property type="protein sequence ID" value="RZC57254"/>
    <property type="gene ID" value="C5167_004556"/>
</dbReference>
<keyword evidence="2" id="KW-1185">Reference proteome</keyword>
<evidence type="ECO:0000313" key="2">
    <source>
        <dbReference type="Proteomes" id="UP000316621"/>
    </source>
</evidence>
<name>A0A4Y7J7Z5_PAPSO</name>
<evidence type="ECO:0000313" key="1">
    <source>
        <dbReference type="EMBL" id="RZC57254.1"/>
    </source>
</evidence>
<gene>
    <name evidence="1" type="ORF">C5167_004556</name>
</gene>
<organism evidence="1 2">
    <name type="scientific">Papaver somniferum</name>
    <name type="common">Opium poppy</name>
    <dbReference type="NCBI Taxonomy" id="3469"/>
    <lineage>
        <taxon>Eukaryota</taxon>
        <taxon>Viridiplantae</taxon>
        <taxon>Streptophyta</taxon>
        <taxon>Embryophyta</taxon>
        <taxon>Tracheophyta</taxon>
        <taxon>Spermatophyta</taxon>
        <taxon>Magnoliopsida</taxon>
        <taxon>Ranunculales</taxon>
        <taxon>Papaveraceae</taxon>
        <taxon>Papaveroideae</taxon>
        <taxon>Papaver</taxon>
    </lineage>
</organism>